<comment type="caution">
    <text evidence="1">The sequence shown here is derived from an EMBL/GenBank/DDBJ whole genome shotgun (WGS) entry which is preliminary data.</text>
</comment>
<accession>A0A699R7X9</accession>
<gene>
    <name evidence="1" type="ORF">Tci_851081</name>
</gene>
<feature type="non-terminal residue" evidence="1">
    <location>
        <position position="48"/>
    </location>
</feature>
<evidence type="ECO:0000313" key="1">
    <source>
        <dbReference type="EMBL" id="GFC79111.1"/>
    </source>
</evidence>
<dbReference type="AlphaFoldDB" id="A0A699R7X9"/>
<evidence type="ECO:0008006" key="2">
    <source>
        <dbReference type="Google" id="ProtNLM"/>
    </source>
</evidence>
<sequence length="48" mass="5640">MTSLADKAILSGADNRPPMLEKDMYDSWKSRMELNMLNRQHDRMILES</sequence>
<name>A0A699R7X9_TANCI</name>
<reference evidence="1" key="1">
    <citation type="journal article" date="2019" name="Sci. Rep.">
        <title>Draft genome of Tanacetum cinerariifolium, the natural source of mosquito coil.</title>
        <authorList>
            <person name="Yamashiro T."/>
            <person name="Shiraishi A."/>
            <person name="Satake H."/>
            <person name="Nakayama K."/>
        </authorList>
    </citation>
    <scope>NUCLEOTIDE SEQUENCE</scope>
</reference>
<protein>
    <recommendedName>
        <fullName evidence="2">Gag-Pol polyprotein</fullName>
    </recommendedName>
</protein>
<proteinExistence type="predicted"/>
<dbReference type="EMBL" id="BKCJ011068924">
    <property type="protein sequence ID" value="GFC79111.1"/>
    <property type="molecule type" value="Genomic_DNA"/>
</dbReference>
<organism evidence="1">
    <name type="scientific">Tanacetum cinerariifolium</name>
    <name type="common">Dalmatian daisy</name>
    <name type="synonym">Chrysanthemum cinerariifolium</name>
    <dbReference type="NCBI Taxonomy" id="118510"/>
    <lineage>
        <taxon>Eukaryota</taxon>
        <taxon>Viridiplantae</taxon>
        <taxon>Streptophyta</taxon>
        <taxon>Embryophyta</taxon>
        <taxon>Tracheophyta</taxon>
        <taxon>Spermatophyta</taxon>
        <taxon>Magnoliopsida</taxon>
        <taxon>eudicotyledons</taxon>
        <taxon>Gunneridae</taxon>
        <taxon>Pentapetalae</taxon>
        <taxon>asterids</taxon>
        <taxon>campanulids</taxon>
        <taxon>Asterales</taxon>
        <taxon>Asteraceae</taxon>
        <taxon>Asteroideae</taxon>
        <taxon>Anthemideae</taxon>
        <taxon>Anthemidinae</taxon>
        <taxon>Tanacetum</taxon>
    </lineage>
</organism>